<dbReference type="PATRIC" id="fig|176280.10.peg.2280"/>
<evidence type="ECO:0000256" key="6">
    <source>
        <dbReference type="ARBA" id="ARBA00022989"/>
    </source>
</evidence>
<evidence type="ECO:0000256" key="4">
    <source>
        <dbReference type="ARBA" id="ARBA00022597"/>
    </source>
</evidence>
<keyword evidence="5 8" id="KW-0812">Transmembrane</keyword>
<feature type="transmembrane region" description="Helical" evidence="8">
    <location>
        <begin position="172"/>
        <end position="190"/>
    </location>
</feature>
<evidence type="ECO:0000256" key="8">
    <source>
        <dbReference type="SAM" id="Phobius"/>
    </source>
</evidence>
<feature type="transmembrane region" description="Helical" evidence="8">
    <location>
        <begin position="128"/>
        <end position="152"/>
    </location>
</feature>
<keyword evidence="2" id="KW-0813">Transport</keyword>
<proteinExistence type="predicted"/>
<dbReference type="EMBL" id="AE015929">
    <property type="protein sequence ID" value="AAO05980.1"/>
    <property type="molecule type" value="Genomic_DNA"/>
</dbReference>
<keyword evidence="3" id="KW-1003">Cell membrane</keyword>
<evidence type="ECO:0000256" key="3">
    <source>
        <dbReference type="ARBA" id="ARBA00022475"/>
    </source>
</evidence>
<dbReference type="Proteomes" id="UP000001411">
    <property type="component" value="Chromosome"/>
</dbReference>
<feature type="transmembrane region" description="Helical" evidence="8">
    <location>
        <begin position="197"/>
        <end position="219"/>
    </location>
</feature>
<dbReference type="PANTHER" id="PTHR40063">
    <property type="entry name" value="MEMBRANE PROTEIN-RELATED"/>
    <property type="match status" value="1"/>
</dbReference>
<dbReference type="GO" id="GO:0009401">
    <property type="term" value="P:phosphoenolpyruvate-dependent sugar phosphotransferase system"/>
    <property type="evidence" value="ECO:0007669"/>
    <property type="project" value="InterPro"/>
</dbReference>
<accession>A0A0H2VIY6</accession>
<gene>
    <name evidence="10" type="ordered locus">SE_2337</name>
</gene>
<evidence type="ECO:0000313" key="11">
    <source>
        <dbReference type="Proteomes" id="UP000001411"/>
    </source>
</evidence>
<dbReference type="GO" id="GO:0005886">
    <property type="term" value="C:plasma membrane"/>
    <property type="evidence" value="ECO:0007669"/>
    <property type="project" value="UniProtKB-SubCell"/>
</dbReference>
<comment type="subcellular location">
    <subcellularLocation>
        <location evidence="1">Cell membrane</location>
        <topology evidence="1">Multi-pass membrane protein</topology>
    </subcellularLocation>
</comment>
<evidence type="ECO:0000256" key="5">
    <source>
        <dbReference type="ARBA" id="ARBA00022692"/>
    </source>
</evidence>
<keyword evidence="6 8" id="KW-1133">Transmembrane helix</keyword>
<dbReference type="InterPro" id="IPR003352">
    <property type="entry name" value="PTS_EIIC"/>
</dbReference>
<evidence type="ECO:0000256" key="2">
    <source>
        <dbReference type="ARBA" id="ARBA00022448"/>
    </source>
</evidence>
<sequence>MDLLIGTLFLILVLVIFTLFTYKAPSGMRAMGALANAAIASFLVEAFNKYVGGQVFGIKFLEELGDAAGGLGGVAAAGLTALAIGVSPVYALVIGAACGGMDLLPGFFAGYIVGYMMKYTEKYVPDGIDLIGSIILLAPIARLIATGLTPVVNNTLIKIGDIIQSSTDANPLIMGIVLGGIITVVGTAPLSSMALTALLGLTGAPMAIGAMAAFSSAFMNSALFHRLKLGDRKSTISVGIEPLSQADIVSANPIPIYVTNFFGGAIAGIIIAWSGMINNATGTATPIAGFLVMFGFNSLTKVIIYGVVMAIIGTIAGIVGSIVFKKYPIITKKQMLERDTTT</sequence>
<evidence type="ECO:0000256" key="1">
    <source>
        <dbReference type="ARBA" id="ARBA00004651"/>
    </source>
</evidence>
<reference evidence="10 11" key="1">
    <citation type="journal article" date="2003" name="Mol. Microbiol.">
        <title>Genome-based analysis of virulence genes in a non-biofilm-forming Staphylococcus epidermidis strain (ATCC 12228).</title>
        <authorList>
            <person name="Zhang Y.Q."/>
            <person name="Ren S.X."/>
            <person name="Li H.L."/>
            <person name="Wang Y.X."/>
            <person name="Fu G."/>
            <person name="Yang J."/>
            <person name="Qin Z.Q."/>
            <person name="Miao Y.G."/>
            <person name="Wang W.Y."/>
            <person name="Chen R.S."/>
            <person name="Shen Y."/>
            <person name="Chen Z."/>
            <person name="Yuan Z.H."/>
            <person name="Zhao G.P."/>
            <person name="Qu D."/>
            <person name="Danchin A."/>
            <person name="Wen Y.M."/>
        </authorList>
    </citation>
    <scope>NUCLEOTIDE SEQUENCE [LARGE SCALE GENOMIC DNA]</scope>
    <source>
        <strain evidence="11">ATCC 12228 / FDA PCI 1200</strain>
    </source>
</reference>
<feature type="transmembrane region" description="Helical" evidence="8">
    <location>
        <begin position="302"/>
        <end position="324"/>
    </location>
</feature>
<name>A0A0H2VIY6_STAES</name>
<protein>
    <submittedName>
        <fullName evidence="10">Regulatory protein PfoR</fullName>
    </submittedName>
</protein>
<dbReference type="GO" id="GO:0008982">
    <property type="term" value="F:protein-N(PI)-phosphohistidine-sugar phosphotransferase activity"/>
    <property type="evidence" value="ECO:0007669"/>
    <property type="project" value="InterPro"/>
</dbReference>
<organism evidence="10 11">
    <name type="scientific">Staphylococcus epidermidis (strain ATCC 12228 / FDA PCI 1200)</name>
    <dbReference type="NCBI Taxonomy" id="176280"/>
    <lineage>
        <taxon>Bacteria</taxon>
        <taxon>Bacillati</taxon>
        <taxon>Bacillota</taxon>
        <taxon>Bacilli</taxon>
        <taxon>Bacillales</taxon>
        <taxon>Staphylococcaceae</taxon>
        <taxon>Staphylococcus</taxon>
    </lineage>
</organism>
<keyword evidence="4" id="KW-0762">Sugar transport</keyword>
<dbReference type="KEGG" id="sep:SE_2337"/>
<keyword evidence="7 8" id="KW-0472">Membrane</keyword>
<dbReference type="Pfam" id="PF13303">
    <property type="entry name" value="PTS_EIIC_2"/>
    <property type="match status" value="1"/>
</dbReference>
<feature type="domain" description="Phosphotransferase system EIIC" evidence="9">
    <location>
        <begin position="28"/>
        <end position="335"/>
    </location>
</feature>
<evidence type="ECO:0000256" key="7">
    <source>
        <dbReference type="ARBA" id="ARBA00023136"/>
    </source>
</evidence>
<feature type="transmembrane region" description="Helical" evidence="8">
    <location>
        <begin position="254"/>
        <end position="273"/>
    </location>
</feature>
<evidence type="ECO:0000313" key="10">
    <source>
        <dbReference type="EMBL" id="AAO05980.1"/>
    </source>
</evidence>
<evidence type="ECO:0000259" key="9">
    <source>
        <dbReference type="Pfam" id="PF13303"/>
    </source>
</evidence>
<feature type="transmembrane region" description="Helical" evidence="8">
    <location>
        <begin position="89"/>
        <end position="116"/>
    </location>
</feature>
<dbReference type="PANTHER" id="PTHR40063:SF1">
    <property type="entry name" value="MEMBRANE PROTEIN"/>
    <property type="match status" value="1"/>
</dbReference>
<dbReference type="HOGENOM" id="CLU_069616_0_0_9"/>
<dbReference type="AlphaFoldDB" id="A0A0H2VIY6"/>
<dbReference type="OrthoDB" id="400429at2"/>
<dbReference type="eggNOG" id="COG1299">
    <property type="taxonomic scope" value="Bacteria"/>
</dbReference>